<evidence type="ECO:0000256" key="6">
    <source>
        <dbReference type="ARBA" id="ARBA00022840"/>
    </source>
</evidence>
<keyword evidence="8 11" id="KW-1133">Transmembrane helix</keyword>
<comment type="function">
    <text evidence="11">Part of the high-affinity ATP-driven potassium transport (or Kdp) system, which catalyzes the hydrolysis of ATP coupled with the electrogenic transport of potassium into the cytoplasm. This subunit acts as a catalytic chaperone that increases the ATP-binding affinity of the ATP-hydrolyzing subunit KdpB by the formation of a transient KdpB/KdpC/ATP ternary complex.</text>
</comment>
<comment type="caution">
    <text evidence="12">The sequence shown here is derived from an EMBL/GenBank/DDBJ whole genome shotgun (WGS) entry which is preliminary data.</text>
</comment>
<comment type="subcellular location">
    <subcellularLocation>
        <location evidence="11">Cell membrane</location>
        <topology evidence="11">Single-pass membrane protein</topology>
    </subcellularLocation>
</comment>
<evidence type="ECO:0000256" key="4">
    <source>
        <dbReference type="ARBA" id="ARBA00022692"/>
    </source>
</evidence>
<keyword evidence="5 11" id="KW-0547">Nucleotide-binding</keyword>
<dbReference type="Proteomes" id="UP000701999">
    <property type="component" value="Unassembled WGS sequence"/>
</dbReference>
<evidence type="ECO:0000256" key="10">
    <source>
        <dbReference type="ARBA" id="ARBA00023136"/>
    </source>
</evidence>
<dbReference type="InterPro" id="IPR003820">
    <property type="entry name" value="KdpC"/>
</dbReference>
<evidence type="ECO:0000256" key="2">
    <source>
        <dbReference type="ARBA" id="ARBA00022475"/>
    </source>
</evidence>
<dbReference type="PIRSF" id="PIRSF001296">
    <property type="entry name" value="K_ATPase_KdpC"/>
    <property type="match status" value="1"/>
</dbReference>
<dbReference type="RefSeq" id="WP_159184798.1">
    <property type="nucleotide sequence ID" value="NZ_JACVJL010000115.1"/>
</dbReference>
<dbReference type="GeneID" id="93255649"/>
<sequence>MKNLFKSFMAMFFLTIVLGLVYPFFIIAIGYGVAHNQATGSQVYYNGKVVGSELIGQTMPDNLFQSRPSASGYNPLATGGTNYAVNNQTQLQDVKNRIKDLQAKYGVRKPIPEDLVFASGSGVDPEISLQAVLYQSKYIAQKNNLSIDQVNKLIKENTKEHLFNVATVNVLPLNIALLQLIGKNSQGISSLI</sequence>
<evidence type="ECO:0000313" key="12">
    <source>
        <dbReference type="EMBL" id="MBK2065549.1"/>
    </source>
</evidence>
<evidence type="ECO:0000256" key="5">
    <source>
        <dbReference type="ARBA" id="ARBA00022741"/>
    </source>
</evidence>
<evidence type="ECO:0000256" key="7">
    <source>
        <dbReference type="ARBA" id="ARBA00022958"/>
    </source>
</evidence>
<gene>
    <name evidence="11" type="primary">kdpC</name>
    <name evidence="12" type="ORF">IB647_08025</name>
</gene>
<dbReference type="PANTHER" id="PTHR30042:SF2">
    <property type="entry name" value="POTASSIUM-TRANSPORTING ATPASE KDPC SUBUNIT"/>
    <property type="match status" value="1"/>
</dbReference>
<keyword evidence="13" id="KW-1185">Reference proteome</keyword>
<evidence type="ECO:0000256" key="9">
    <source>
        <dbReference type="ARBA" id="ARBA00023065"/>
    </source>
</evidence>
<dbReference type="HAMAP" id="MF_00276">
    <property type="entry name" value="KdpC"/>
    <property type="match status" value="1"/>
</dbReference>
<evidence type="ECO:0000256" key="8">
    <source>
        <dbReference type="ARBA" id="ARBA00022989"/>
    </source>
</evidence>
<keyword evidence="2 11" id="KW-1003">Cell membrane</keyword>
<dbReference type="EMBL" id="JACVKN010000167">
    <property type="protein sequence ID" value="MBK2065549.1"/>
    <property type="molecule type" value="Genomic_DNA"/>
</dbReference>
<dbReference type="GO" id="GO:0005886">
    <property type="term" value="C:plasma membrane"/>
    <property type="evidence" value="ECO:0007669"/>
    <property type="project" value="UniProtKB-SubCell"/>
</dbReference>
<evidence type="ECO:0000256" key="11">
    <source>
        <dbReference type="HAMAP-Rule" id="MF_00276"/>
    </source>
</evidence>
<comment type="similarity">
    <text evidence="11">Belongs to the KdpC family.</text>
</comment>
<dbReference type="Pfam" id="PF02669">
    <property type="entry name" value="KdpC"/>
    <property type="match status" value="1"/>
</dbReference>
<dbReference type="PANTHER" id="PTHR30042">
    <property type="entry name" value="POTASSIUM-TRANSPORTING ATPASE C CHAIN"/>
    <property type="match status" value="1"/>
</dbReference>
<comment type="subunit">
    <text evidence="11">The system is composed of three essential subunits: KdpA, KdpB and KdpC.</text>
</comment>
<keyword evidence="1 11" id="KW-0813">Transport</keyword>
<dbReference type="AlphaFoldDB" id="A0A9Q2KWA0"/>
<dbReference type="GO" id="GO:0005524">
    <property type="term" value="F:ATP binding"/>
    <property type="evidence" value="ECO:0007669"/>
    <property type="project" value="UniProtKB-UniRule"/>
</dbReference>
<reference evidence="12 13" key="1">
    <citation type="submission" date="2020-09" db="EMBL/GenBank/DDBJ databases">
        <title>Development of specific Francisella tularensis PCR assay based on in-depth characterization of family Francisellaceae.</title>
        <authorList>
            <person name="Ohrman C."/>
            <person name="Sahl J."/>
            <person name="Sjodin A."/>
            <person name="Uneklint I."/>
            <person name="Ballard R."/>
            <person name="Karlsson L."/>
            <person name="Mcdonough R."/>
            <person name="Sundell D."/>
            <person name="Soria K."/>
            <person name="Brindeflk B."/>
            <person name="Vallesi A."/>
            <person name="Ramirez-Paredes J.G."/>
            <person name="Colquhoun D."/>
            <person name="Myrtennas K."/>
            <person name="Birdsell D."/>
            <person name="Johansson A."/>
            <person name="Wagner D."/>
            <person name="Forsman M."/>
        </authorList>
    </citation>
    <scope>NUCLEOTIDE SEQUENCE [LARGE SCALE GENOMIC DNA]</scope>
    <source>
        <strain evidence="12 13">FSC1140</strain>
    </source>
</reference>
<feature type="transmembrane region" description="Helical" evidence="11">
    <location>
        <begin position="12"/>
        <end position="34"/>
    </location>
</feature>
<keyword evidence="9 11" id="KW-0406">Ion transport</keyword>
<dbReference type="GO" id="GO:0008556">
    <property type="term" value="F:P-type potassium transmembrane transporter activity"/>
    <property type="evidence" value="ECO:0007669"/>
    <property type="project" value="InterPro"/>
</dbReference>
<keyword evidence="4 11" id="KW-0812">Transmembrane</keyword>
<name>A0A9Q2KWA0_9GAMM</name>
<keyword evidence="7 11" id="KW-0630">Potassium</keyword>
<accession>A0A9Q2KWA0</accession>
<evidence type="ECO:0000256" key="3">
    <source>
        <dbReference type="ARBA" id="ARBA00022538"/>
    </source>
</evidence>
<keyword evidence="10 11" id="KW-0472">Membrane</keyword>
<proteinExistence type="inferred from homology"/>
<organism evidence="12 13">
    <name type="scientific">Francisella noatunensis</name>
    <dbReference type="NCBI Taxonomy" id="657445"/>
    <lineage>
        <taxon>Bacteria</taxon>
        <taxon>Pseudomonadati</taxon>
        <taxon>Pseudomonadota</taxon>
        <taxon>Gammaproteobacteria</taxon>
        <taxon>Thiotrichales</taxon>
        <taxon>Francisellaceae</taxon>
        <taxon>Francisella</taxon>
    </lineage>
</organism>
<keyword evidence="3 11" id="KW-0633">Potassium transport</keyword>
<evidence type="ECO:0000313" key="13">
    <source>
        <dbReference type="Proteomes" id="UP000701999"/>
    </source>
</evidence>
<evidence type="ECO:0000256" key="1">
    <source>
        <dbReference type="ARBA" id="ARBA00022448"/>
    </source>
</evidence>
<protein>
    <recommendedName>
        <fullName evidence="11">Potassium-transporting ATPase KdpC subunit</fullName>
    </recommendedName>
    <alternativeName>
        <fullName evidence="11">ATP phosphohydrolase [potassium-transporting] C chain</fullName>
    </alternativeName>
    <alternativeName>
        <fullName evidence="11">Potassium-binding and translocating subunit C</fullName>
    </alternativeName>
    <alternativeName>
        <fullName evidence="11">Potassium-translocating ATPase C chain</fullName>
    </alternativeName>
</protein>
<keyword evidence="6 11" id="KW-0067">ATP-binding</keyword>